<organism evidence="1">
    <name type="scientific">marine metagenome</name>
    <dbReference type="NCBI Taxonomy" id="408172"/>
    <lineage>
        <taxon>unclassified sequences</taxon>
        <taxon>metagenomes</taxon>
        <taxon>ecological metagenomes</taxon>
    </lineage>
</organism>
<sequence length="30" mass="3436">MIETLKNSKGTGQHMLNIIYADYLNKQVIV</sequence>
<evidence type="ECO:0000313" key="1">
    <source>
        <dbReference type="EMBL" id="SVA90401.1"/>
    </source>
</evidence>
<reference evidence="1" key="1">
    <citation type="submission" date="2018-05" db="EMBL/GenBank/DDBJ databases">
        <authorList>
            <person name="Lanie J.A."/>
            <person name="Ng W.-L."/>
            <person name="Kazmierczak K.M."/>
            <person name="Andrzejewski T.M."/>
            <person name="Davidsen T.M."/>
            <person name="Wayne K.J."/>
            <person name="Tettelin H."/>
            <person name="Glass J.I."/>
            <person name="Rusch D."/>
            <person name="Podicherti R."/>
            <person name="Tsui H.-C.T."/>
            <person name="Winkler M.E."/>
        </authorList>
    </citation>
    <scope>NUCLEOTIDE SEQUENCE</scope>
</reference>
<dbReference type="EMBL" id="UINC01021891">
    <property type="protein sequence ID" value="SVA90401.1"/>
    <property type="molecule type" value="Genomic_DNA"/>
</dbReference>
<protein>
    <submittedName>
        <fullName evidence="1">Uncharacterized protein</fullName>
    </submittedName>
</protein>
<name>A0A381ZN78_9ZZZZ</name>
<accession>A0A381ZN78</accession>
<dbReference type="AlphaFoldDB" id="A0A381ZN78"/>
<proteinExistence type="predicted"/>
<gene>
    <name evidence="1" type="ORF">METZ01_LOCUS143255</name>
</gene>